<accession>A0A1R1E1A4</accession>
<keyword evidence="3" id="KW-1185">Reference proteome</keyword>
<feature type="transmembrane region" description="Helical" evidence="1">
    <location>
        <begin position="144"/>
        <end position="161"/>
    </location>
</feature>
<reference evidence="2 3" key="1">
    <citation type="submission" date="2016-11" db="EMBL/GenBank/DDBJ databases">
        <title>Paenibacillus species isolates.</title>
        <authorList>
            <person name="Beno S.M."/>
        </authorList>
    </citation>
    <scope>NUCLEOTIDE SEQUENCE [LARGE SCALE GENOMIC DNA]</scope>
    <source>
        <strain evidence="2 3">FSL R5-0378</strain>
    </source>
</reference>
<dbReference type="Proteomes" id="UP000187172">
    <property type="component" value="Unassembled WGS sequence"/>
</dbReference>
<dbReference type="Pfam" id="PF03845">
    <property type="entry name" value="Spore_permease"/>
    <property type="match status" value="1"/>
</dbReference>
<proteinExistence type="predicted"/>
<evidence type="ECO:0000313" key="3">
    <source>
        <dbReference type="Proteomes" id="UP000187172"/>
    </source>
</evidence>
<dbReference type="InterPro" id="IPR004761">
    <property type="entry name" value="Spore_GerAB"/>
</dbReference>
<feature type="transmembrane region" description="Helical" evidence="1">
    <location>
        <begin position="78"/>
        <end position="97"/>
    </location>
</feature>
<feature type="transmembrane region" description="Helical" evidence="1">
    <location>
        <begin position="117"/>
        <end position="135"/>
    </location>
</feature>
<feature type="transmembrane region" description="Helical" evidence="1">
    <location>
        <begin position="268"/>
        <end position="288"/>
    </location>
</feature>
<name>A0A1R1E1A4_9BACL</name>
<keyword evidence="1" id="KW-0472">Membrane</keyword>
<feature type="transmembrane region" description="Helical" evidence="1">
    <location>
        <begin position="300"/>
        <end position="321"/>
    </location>
</feature>
<keyword evidence="1" id="KW-1133">Transmembrane helix</keyword>
<gene>
    <name evidence="2" type="ORF">BK138_33845</name>
</gene>
<evidence type="ECO:0000313" key="2">
    <source>
        <dbReference type="EMBL" id="OMF45571.1"/>
    </source>
</evidence>
<dbReference type="STRING" id="297318.BK138_33845"/>
<dbReference type="EMBL" id="MRTP01000023">
    <property type="protein sequence ID" value="OMF45571.1"/>
    <property type="molecule type" value="Genomic_DNA"/>
</dbReference>
<dbReference type="GO" id="GO:0016020">
    <property type="term" value="C:membrane"/>
    <property type="evidence" value="ECO:0007669"/>
    <property type="project" value="InterPro"/>
</dbReference>
<dbReference type="GO" id="GO:0009847">
    <property type="term" value="P:spore germination"/>
    <property type="evidence" value="ECO:0007669"/>
    <property type="project" value="InterPro"/>
</dbReference>
<keyword evidence="1" id="KW-0812">Transmembrane</keyword>
<dbReference type="AlphaFoldDB" id="A0A1R1E1A4"/>
<evidence type="ECO:0000256" key="1">
    <source>
        <dbReference type="SAM" id="Phobius"/>
    </source>
</evidence>
<dbReference type="RefSeq" id="WP_076176798.1">
    <property type="nucleotide sequence ID" value="NZ_MRTP01000023.1"/>
</dbReference>
<protein>
    <submittedName>
        <fullName evidence="2">Uncharacterized protein</fullName>
    </submittedName>
</protein>
<comment type="caution">
    <text evidence="2">The sequence shown here is derived from an EMBL/GenBank/DDBJ whole genome shotgun (WGS) entry which is preliminary data.</text>
</comment>
<feature type="transmembrane region" description="Helical" evidence="1">
    <location>
        <begin position="333"/>
        <end position="355"/>
    </location>
</feature>
<organism evidence="2 3">
    <name type="scientific">Paenibacillus rhizosphaerae</name>
    <dbReference type="NCBI Taxonomy" id="297318"/>
    <lineage>
        <taxon>Bacteria</taxon>
        <taxon>Bacillati</taxon>
        <taxon>Bacillota</taxon>
        <taxon>Bacilli</taxon>
        <taxon>Bacillales</taxon>
        <taxon>Paenibacillaceae</taxon>
        <taxon>Paenibacillus</taxon>
    </lineage>
</organism>
<feature type="transmembrane region" description="Helical" evidence="1">
    <location>
        <begin position="181"/>
        <end position="201"/>
    </location>
</feature>
<feature type="transmembrane region" description="Helical" evidence="1">
    <location>
        <begin position="12"/>
        <end position="30"/>
    </location>
</feature>
<sequence length="367" mass="41754">MTSNNNWRLARFAFVYFNSQASIFLIPELVSTSSYQGIAGIVFGSLLGFIILFYVVYVGKLQPASSWVTFGNRIMGKGIHGAFVVMLLAWTVYYASYDIQSFVLFFGTNYLKGTPPWFIQLIISLVILYVVRLGARTLVYMSDGLFLLIFATTLLITYFYAENASVQMFPAFFHYFDLPTFFSNTMATFSVVSEWVVFLFLAPEFTFGKGTFAKLAVASIGNSFVLLSGWMFTLLNFSPHYAKQIQYPFLEIIRGKIDDGLLENSAPFMIGVWTASMLIHCSFLIYAGTKCMSYFTKGRGEGIIVPSLTLVSAGIAFYYAYHLSAYQKHYFSFITVLVWIFIELIPLYYGIVAMLRLRSKKWWSEQT</sequence>
<feature type="transmembrane region" description="Helical" evidence="1">
    <location>
        <begin position="36"/>
        <end position="57"/>
    </location>
</feature>
<feature type="transmembrane region" description="Helical" evidence="1">
    <location>
        <begin position="213"/>
        <end position="232"/>
    </location>
</feature>